<organism evidence="2">
    <name type="scientific">marine metagenome</name>
    <dbReference type="NCBI Taxonomy" id="408172"/>
    <lineage>
        <taxon>unclassified sequences</taxon>
        <taxon>metagenomes</taxon>
        <taxon>ecological metagenomes</taxon>
    </lineage>
</organism>
<reference evidence="2" key="1">
    <citation type="submission" date="2018-05" db="EMBL/GenBank/DDBJ databases">
        <authorList>
            <person name="Lanie J.A."/>
            <person name="Ng W.-L."/>
            <person name="Kazmierczak K.M."/>
            <person name="Andrzejewski T.M."/>
            <person name="Davidsen T.M."/>
            <person name="Wayne K.J."/>
            <person name="Tettelin H."/>
            <person name="Glass J.I."/>
            <person name="Rusch D."/>
            <person name="Podicherti R."/>
            <person name="Tsui H.-C.T."/>
            <person name="Winkler M.E."/>
        </authorList>
    </citation>
    <scope>NUCLEOTIDE SEQUENCE</scope>
</reference>
<feature type="non-terminal residue" evidence="2">
    <location>
        <position position="1"/>
    </location>
</feature>
<feature type="compositionally biased region" description="Basic residues" evidence="1">
    <location>
        <begin position="38"/>
        <end position="57"/>
    </location>
</feature>
<proteinExistence type="predicted"/>
<accession>A0A383A7M2</accession>
<gene>
    <name evidence="2" type="ORF">METZ01_LOCUS456484</name>
</gene>
<dbReference type="EMBL" id="UINC01189784">
    <property type="protein sequence ID" value="SVE03630.1"/>
    <property type="molecule type" value="Genomic_DNA"/>
</dbReference>
<sequence>AFLFSGTTEAMDQYYDNLDDTSPVLAAHKKADNNRKDLLRKRAYKRKRIRRPPQRGK</sequence>
<evidence type="ECO:0000256" key="1">
    <source>
        <dbReference type="SAM" id="MobiDB-lite"/>
    </source>
</evidence>
<name>A0A383A7M2_9ZZZZ</name>
<protein>
    <submittedName>
        <fullName evidence="2">Uncharacterized protein</fullName>
    </submittedName>
</protein>
<evidence type="ECO:0000313" key="2">
    <source>
        <dbReference type="EMBL" id="SVE03630.1"/>
    </source>
</evidence>
<feature type="region of interest" description="Disordered" evidence="1">
    <location>
        <begin position="27"/>
        <end position="57"/>
    </location>
</feature>
<dbReference type="AlphaFoldDB" id="A0A383A7M2"/>